<feature type="transmembrane region" description="Helical" evidence="1">
    <location>
        <begin position="170"/>
        <end position="193"/>
    </location>
</feature>
<reference evidence="2 3" key="1">
    <citation type="submission" date="2020-04" db="EMBL/GenBank/DDBJ databases">
        <authorList>
            <person name="Wallbank WR R."/>
            <person name="Pardo Diaz C."/>
            <person name="Kozak K."/>
            <person name="Martin S."/>
            <person name="Jiggins C."/>
            <person name="Moest M."/>
            <person name="Warren A I."/>
            <person name="Byers J.R.P. K."/>
            <person name="Montejo-Kovacevich G."/>
            <person name="Yen C E."/>
        </authorList>
    </citation>
    <scope>NUCLEOTIDE SEQUENCE [LARGE SCALE GENOMIC DNA]</scope>
</reference>
<dbReference type="OrthoDB" id="7428923at2759"/>
<feature type="transmembrane region" description="Helical" evidence="1">
    <location>
        <begin position="75"/>
        <end position="94"/>
    </location>
</feature>
<evidence type="ECO:0000313" key="2">
    <source>
        <dbReference type="EMBL" id="CAB3255026.1"/>
    </source>
</evidence>
<comment type="caution">
    <text evidence="2">The sequence shown here is derived from an EMBL/GenBank/DDBJ whole genome shotgun (WGS) entry which is preliminary data.</text>
</comment>
<dbReference type="Proteomes" id="UP000494256">
    <property type="component" value="Unassembled WGS sequence"/>
</dbReference>
<proteinExistence type="predicted"/>
<protein>
    <submittedName>
        <fullName evidence="2">Uncharacterized protein</fullName>
    </submittedName>
</protein>
<dbReference type="EMBL" id="CADEBD010000422">
    <property type="protein sequence ID" value="CAB3255026.1"/>
    <property type="molecule type" value="Genomic_DNA"/>
</dbReference>
<keyword evidence="1" id="KW-0472">Membrane</keyword>
<keyword evidence="1" id="KW-1133">Transmembrane helix</keyword>
<keyword evidence="1" id="KW-0812">Transmembrane</keyword>
<sequence>MICITVSWLVLGCKFAPEELELSQVTLLKFLYLYDPQSCGRLYLYNITNVSDDRVQGNIVWPLQNSVAASFRNKIQIWLVLHLLWLLFAIINMTQGERSCSFYATLLPFTLIGLSLLVVDVVFASIFITEATHTGSEGAILKYMSQTGHLRAINERPLAPRRKKPIDTSWMALLLAFMSLRGIVQWIVNFWIVQDNYVEGVKRYRYQQSILGPKAKSPNDFLLNDV</sequence>
<evidence type="ECO:0000313" key="3">
    <source>
        <dbReference type="Proteomes" id="UP000494256"/>
    </source>
</evidence>
<feature type="transmembrane region" description="Helical" evidence="1">
    <location>
        <begin position="106"/>
        <end position="128"/>
    </location>
</feature>
<accession>A0A8S1B9W3</accession>
<dbReference type="AlphaFoldDB" id="A0A8S1B9W3"/>
<evidence type="ECO:0000256" key="1">
    <source>
        <dbReference type="SAM" id="Phobius"/>
    </source>
</evidence>
<name>A0A8S1B9W3_ARCPL</name>
<organism evidence="2 3">
    <name type="scientific">Arctia plantaginis</name>
    <name type="common">Wood tiger moth</name>
    <name type="synonym">Phalaena plantaginis</name>
    <dbReference type="NCBI Taxonomy" id="874455"/>
    <lineage>
        <taxon>Eukaryota</taxon>
        <taxon>Metazoa</taxon>
        <taxon>Ecdysozoa</taxon>
        <taxon>Arthropoda</taxon>
        <taxon>Hexapoda</taxon>
        <taxon>Insecta</taxon>
        <taxon>Pterygota</taxon>
        <taxon>Neoptera</taxon>
        <taxon>Endopterygota</taxon>
        <taxon>Lepidoptera</taxon>
        <taxon>Glossata</taxon>
        <taxon>Ditrysia</taxon>
        <taxon>Noctuoidea</taxon>
        <taxon>Erebidae</taxon>
        <taxon>Arctiinae</taxon>
        <taxon>Arctia</taxon>
    </lineage>
</organism>
<gene>
    <name evidence="2" type="ORF">APLA_LOCUS15143</name>
</gene>